<sequence>MRVGVLDTWLDRRYLPFWEAYLRELGVEVVRPAEAVDAALARADLAGLEGGRPVRLVVARVLELKERGVDHLLLPDAQFGVESERGGGQNPWTADLVSMLVRVVPGLPPVLRVPAELTEHTKGTAAEVGQVLVRNPQIVRRALERTQHLIRPYTPGGSLDASRPLVGLAAEPYLLEDARLYPEVLEALREEDLAPYYPDRSPAFLREEGARMGLKLDLPTDLEFAGAARYLDRLGRVKGVLLLVEDENPAVASLARKIARRLRKPSEVLVLGQRADEAVARLAARF</sequence>
<dbReference type="Proteomes" id="UP000007030">
    <property type="component" value="Chromosome"/>
</dbReference>
<dbReference type="RefSeq" id="WP_013704356.1">
    <property type="nucleotide sequence ID" value="NC_015387.1"/>
</dbReference>
<name>F2NQU5_MARHT</name>
<evidence type="ECO:0000313" key="2">
    <source>
        <dbReference type="Proteomes" id="UP000007030"/>
    </source>
</evidence>
<dbReference type="OrthoDB" id="30507at2"/>
<dbReference type="STRING" id="869210.Marky_1574"/>
<dbReference type="EMBL" id="CP002630">
    <property type="protein sequence ID" value="AEB12309.1"/>
    <property type="molecule type" value="Genomic_DNA"/>
</dbReference>
<evidence type="ECO:0000313" key="1">
    <source>
        <dbReference type="EMBL" id="AEB12309.1"/>
    </source>
</evidence>
<keyword evidence="2" id="KW-1185">Reference proteome</keyword>
<dbReference type="eggNOG" id="COG3580">
    <property type="taxonomic scope" value="Bacteria"/>
</dbReference>
<dbReference type="AlphaFoldDB" id="F2NQU5"/>
<dbReference type="HOGENOM" id="CLU_972551_0_0_0"/>
<reference evidence="1 2" key="1">
    <citation type="journal article" date="2012" name="Stand. Genomic Sci.">
        <title>Complete genome sequence of the aerobic, heterotroph Marinithermus hydrothermalis type strain (T1(T)) from a deep-sea hydrothermal vent chimney.</title>
        <authorList>
            <person name="Copeland A."/>
            <person name="Gu W."/>
            <person name="Yasawong M."/>
            <person name="Lapidus A."/>
            <person name="Lucas S."/>
            <person name="Deshpande S."/>
            <person name="Pagani I."/>
            <person name="Tapia R."/>
            <person name="Cheng J.F."/>
            <person name="Goodwin L.A."/>
            <person name="Pitluck S."/>
            <person name="Liolios K."/>
            <person name="Ivanova N."/>
            <person name="Mavromatis K."/>
            <person name="Mikhailova N."/>
            <person name="Pati A."/>
            <person name="Chen A."/>
            <person name="Palaniappan K."/>
            <person name="Land M."/>
            <person name="Pan C."/>
            <person name="Brambilla E.M."/>
            <person name="Rohde M."/>
            <person name="Tindall B.J."/>
            <person name="Sikorski J."/>
            <person name="Goker M."/>
            <person name="Detter J.C."/>
            <person name="Bristow J."/>
            <person name="Eisen J.A."/>
            <person name="Markowitz V."/>
            <person name="Hugenholtz P."/>
            <person name="Kyrpides N.C."/>
            <person name="Klenk H.P."/>
            <person name="Woyke T."/>
        </authorList>
    </citation>
    <scope>NUCLEOTIDE SEQUENCE [LARGE SCALE GENOMIC DNA]</scope>
    <source>
        <strain evidence="2">DSM 14884 / JCM 11576 / T1</strain>
    </source>
</reference>
<gene>
    <name evidence="1" type="ordered locus">Marky_1574</name>
</gene>
<accession>F2NQU5</accession>
<organism evidence="1 2">
    <name type="scientific">Marinithermus hydrothermalis (strain DSM 14884 / JCM 11576 / T1)</name>
    <dbReference type="NCBI Taxonomy" id="869210"/>
    <lineage>
        <taxon>Bacteria</taxon>
        <taxon>Thermotogati</taxon>
        <taxon>Deinococcota</taxon>
        <taxon>Deinococci</taxon>
        <taxon>Thermales</taxon>
        <taxon>Thermaceae</taxon>
        <taxon>Marinithermus</taxon>
    </lineage>
</organism>
<protein>
    <submittedName>
        <fullName evidence="1">Uncharacterized protein</fullName>
    </submittedName>
</protein>
<dbReference type="KEGG" id="mhd:Marky_1574"/>
<proteinExistence type="predicted"/>